<keyword evidence="3" id="KW-0547">Nucleotide-binding</keyword>
<dbReference type="GO" id="GO:0005737">
    <property type="term" value="C:cytoplasm"/>
    <property type="evidence" value="ECO:0007669"/>
    <property type="project" value="UniProtKB-SubCell"/>
</dbReference>
<proteinExistence type="inferred from homology"/>
<protein>
    <recommendedName>
        <fullName evidence="6">tRNA(Ile)-lysidine synthase</fullName>
        <ecNumber evidence="6">6.3.4.19</ecNumber>
    </recommendedName>
    <alternativeName>
        <fullName evidence="6">tRNA(Ile)-2-lysyl-cytidine synthase</fullName>
    </alternativeName>
    <alternativeName>
        <fullName evidence="6">tRNA(Ile)-lysidine synthetase</fullName>
    </alternativeName>
</protein>
<keyword evidence="6" id="KW-0963">Cytoplasm</keyword>
<dbReference type="PANTHER" id="PTHR43033">
    <property type="entry name" value="TRNA(ILE)-LYSIDINE SYNTHASE-RELATED"/>
    <property type="match status" value="1"/>
</dbReference>
<dbReference type="InterPro" id="IPR012795">
    <property type="entry name" value="tRNA_Ile_lys_synt_N"/>
</dbReference>
<dbReference type="EMBL" id="QLIX01000034">
    <property type="protein sequence ID" value="RAI55270.1"/>
    <property type="molecule type" value="Genomic_DNA"/>
</dbReference>
<keyword evidence="9" id="KW-1185">Reference proteome</keyword>
<dbReference type="HAMAP" id="MF_01161">
    <property type="entry name" value="tRNA_Ile_lys_synt"/>
    <property type="match status" value="1"/>
</dbReference>
<dbReference type="AlphaFoldDB" id="A0A327LXD4"/>
<name>A0A327LXD4_9PROT</name>
<dbReference type="InterPro" id="IPR014729">
    <property type="entry name" value="Rossmann-like_a/b/a_fold"/>
</dbReference>
<dbReference type="Pfam" id="PF01171">
    <property type="entry name" value="ATP_bind_3"/>
    <property type="match status" value="1"/>
</dbReference>
<dbReference type="InterPro" id="IPR011063">
    <property type="entry name" value="TilS/TtcA_N"/>
</dbReference>
<dbReference type="Proteomes" id="UP000249065">
    <property type="component" value="Unassembled WGS sequence"/>
</dbReference>
<organism evidence="8 9">
    <name type="scientific">Roseicella frigidaeris</name>
    <dbReference type="NCBI Taxonomy" id="2230885"/>
    <lineage>
        <taxon>Bacteria</taxon>
        <taxon>Pseudomonadati</taxon>
        <taxon>Pseudomonadota</taxon>
        <taxon>Alphaproteobacteria</taxon>
        <taxon>Acetobacterales</taxon>
        <taxon>Roseomonadaceae</taxon>
        <taxon>Roseicella</taxon>
    </lineage>
</organism>
<keyword evidence="2 6" id="KW-0819">tRNA processing</keyword>
<evidence type="ECO:0000256" key="6">
    <source>
        <dbReference type="HAMAP-Rule" id="MF_01161"/>
    </source>
</evidence>
<gene>
    <name evidence="6 8" type="primary">tilS</name>
    <name evidence="8" type="ORF">DOO78_24405</name>
</gene>
<accession>A0A327LXD4</accession>
<keyword evidence="4" id="KW-0067">ATP-binding</keyword>
<dbReference type="PANTHER" id="PTHR43033:SF5">
    <property type="entry name" value="TRNA(ILE)-LYSIDINE SYNTHETASE"/>
    <property type="match status" value="1"/>
</dbReference>
<evidence type="ECO:0000256" key="4">
    <source>
        <dbReference type="ARBA" id="ARBA00022840"/>
    </source>
</evidence>
<dbReference type="RefSeq" id="WP_111472504.1">
    <property type="nucleotide sequence ID" value="NZ_QLIX01000034.1"/>
</dbReference>
<dbReference type="Gene3D" id="3.40.50.620">
    <property type="entry name" value="HUPs"/>
    <property type="match status" value="1"/>
</dbReference>
<comment type="function">
    <text evidence="6">Ligates lysine onto the cytidine present at position 34 of the AUA codon-specific tRNA(Ile) that contains the anticodon CAU, in an ATP-dependent manner. Cytidine is converted to lysidine, thus changing the amino acid specificity of the tRNA from methionine to isoleucine.</text>
</comment>
<evidence type="ECO:0000256" key="2">
    <source>
        <dbReference type="ARBA" id="ARBA00022694"/>
    </source>
</evidence>
<comment type="caution">
    <text evidence="6">Lacks conserved residue(s) required for the propagation of feature annotation.</text>
</comment>
<keyword evidence="1 6" id="KW-0436">Ligase</keyword>
<evidence type="ECO:0000256" key="3">
    <source>
        <dbReference type="ARBA" id="ARBA00022741"/>
    </source>
</evidence>
<evidence type="ECO:0000313" key="8">
    <source>
        <dbReference type="EMBL" id="RAI55270.1"/>
    </source>
</evidence>
<evidence type="ECO:0000313" key="9">
    <source>
        <dbReference type="Proteomes" id="UP000249065"/>
    </source>
</evidence>
<dbReference type="EC" id="6.3.4.19" evidence="6"/>
<dbReference type="CDD" id="cd01992">
    <property type="entry name" value="TilS_N"/>
    <property type="match status" value="1"/>
</dbReference>
<evidence type="ECO:0000256" key="1">
    <source>
        <dbReference type="ARBA" id="ARBA00022598"/>
    </source>
</evidence>
<dbReference type="GO" id="GO:0006400">
    <property type="term" value="P:tRNA modification"/>
    <property type="evidence" value="ECO:0007669"/>
    <property type="project" value="UniProtKB-UniRule"/>
</dbReference>
<reference evidence="9" key="1">
    <citation type="submission" date="2018-06" db="EMBL/GenBank/DDBJ databases">
        <authorList>
            <person name="Khan S.A."/>
        </authorList>
    </citation>
    <scope>NUCLEOTIDE SEQUENCE [LARGE SCALE GENOMIC DNA]</scope>
    <source>
        <strain evidence="9">DB-1506</strain>
    </source>
</reference>
<feature type="domain" description="tRNA(Ile)-lysidine/2-thiocytidine synthase N-terminal" evidence="7">
    <location>
        <begin position="30"/>
        <end position="206"/>
    </location>
</feature>
<dbReference type="GO" id="GO:0032267">
    <property type="term" value="F:tRNA(Ile)-lysidine synthase activity"/>
    <property type="evidence" value="ECO:0007669"/>
    <property type="project" value="UniProtKB-EC"/>
</dbReference>
<evidence type="ECO:0000256" key="5">
    <source>
        <dbReference type="ARBA" id="ARBA00048539"/>
    </source>
</evidence>
<dbReference type="GO" id="GO:0005524">
    <property type="term" value="F:ATP binding"/>
    <property type="evidence" value="ECO:0007669"/>
    <property type="project" value="UniProtKB-KW"/>
</dbReference>
<dbReference type="SUPFAM" id="SSF52402">
    <property type="entry name" value="Adenine nucleotide alpha hydrolases-like"/>
    <property type="match status" value="1"/>
</dbReference>
<dbReference type="InterPro" id="IPR012094">
    <property type="entry name" value="tRNA_Ile_lys_synt"/>
</dbReference>
<evidence type="ECO:0000259" key="7">
    <source>
        <dbReference type="Pfam" id="PF01171"/>
    </source>
</evidence>
<dbReference type="OrthoDB" id="9807403at2"/>
<comment type="subcellular location">
    <subcellularLocation>
        <location evidence="6">Cytoplasm</location>
    </subcellularLocation>
</comment>
<sequence length="429" mass="42295">MAAADLPLGPAEFAGLMAPLGPFGASPRLAAGVSGGPHSLALALLAADWARARGGSLLALIVDHGLRPGSAAEAAGVAAQLAGRGIAARILGLGLAAGPGLQARAREARHAALLRACGEVGRPWLLLGHHRGDQAETLLLRAFRGSGAAGLAAMAAVRAAPEALLLRPLLAIPPARLEAVVRAAGLAPVRDPSNADARFGRVALRAALADPAGTGAAVEALAAAAAGFAARRGRGEGALAARLAEAVRLHPTGHATIDPARLGEDALADAGLGALVRLVGGGAFPPAPAAVAALRRRGGGTLGGAILRRSRGGGRGGWLLARESAAVAPPVAAVPGAGWDGRFRLLAVGRPGCSLGALGADAAGLRRAAPGLPALVLATLPAIRQHGALVAVPCLSYPDAECCAEFPMLLAPTAGPVTGGAEWRGRVAH</sequence>
<comment type="catalytic activity">
    <reaction evidence="5 6">
        <text>cytidine(34) in tRNA(Ile2) + L-lysine + ATP = lysidine(34) in tRNA(Ile2) + AMP + diphosphate + H(+)</text>
        <dbReference type="Rhea" id="RHEA:43744"/>
        <dbReference type="Rhea" id="RHEA-COMP:10625"/>
        <dbReference type="Rhea" id="RHEA-COMP:10670"/>
        <dbReference type="ChEBI" id="CHEBI:15378"/>
        <dbReference type="ChEBI" id="CHEBI:30616"/>
        <dbReference type="ChEBI" id="CHEBI:32551"/>
        <dbReference type="ChEBI" id="CHEBI:33019"/>
        <dbReference type="ChEBI" id="CHEBI:82748"/>
        <dbReference type="ChEBI" id="CHEBI:83665"/>
        <dbReference type="ChEBI" id="CHEBI:456215"/>
        <dbReference type="EC" id="6.3.4.19"/>
    </reaction>
</comment>
<dbReference type="NCBIfam" id="TIGR02432">
    <property type="entry name" value="lysidine_TilS_N"/>
    <property type="match status" value="1"/>
</dbReference>
<comment type="caution">
    <text evidence="8">The sequence shown here is derived from an EMBL/GenBank/DDBJ whole genome shotgun (WGS) entry which is preliminary data.</text>
</comment>
<comment type="similarity">
    <text evidence="6">Belongs to the tRNA(Ile)-lysidine synthase family.</text>
</comment>